<dbReference type="Pfam" id="PF03883">
    <property type="entry name" value="H2O2_YaaD"/>
    <property type="match status" value="1"/>
</dbReference>
<sequence length="225" mass="26869">MIIFISPSKTFTNSIKPGKSILFKDKTERLFNEIKSFKKDEIKIKFDLSDKLVDEVYDYYHKEQTLSQAIIRYGGILYKSLDAETLNFKDNQIFILSAMYGLVPHDAEIKKYRIDFTHRMLGNLYHYWKKDLTHYMKLEFKNEILIDLTSKEFEDLIIKPKYRIDFKVLNQKTTPTVLLKQMRGLFAREIVNKNIQTLDQIKSLVINDFKFNQELSTEFEFIFTK</sequence>
<dbReference type="PANTHER" id="PTHR30283:SF4">
    <property type="entry name" value="PEROXIDE STRESS RESISTANCE PROTEIN YAAA"/>
    <property type="match status" value="1"/>
</dbReference>
<dbReference type="AlphaFoldDB" id="A0A449BIG8"/>
<accession>A0A449BIG8</accession>
<dbReference type="GO" id="GO:0033194">
    <property type="term" value="P:response to hydroperoxide"/>
    <property type="evidence" value="ECO:0007669"/>
    <property type="project" value="TreeGrafter"/>
</dbReference>
<dbReference type="RefSeq" id="WP_035369652.1">
    <property type="nucleotide sequence ID" value="NZ_LR215050.1"/>
</dbReference>
<protein>
    <submittedName>
        <fullName evidence="1">Protein of uncharacterized function (DUF328)</fullName>
    </submittedName>
</protein>
<name>A0A449BIG8_9MOLU</name>
<dbReference type="Proteomes" id="UP000290909">
    <property type="component" value="Chromosome"/>
</dbReference>
<evidence type="ECO:0000313" key="1">
    <source>
        <dbReference type="EMBL" id="VEU82256.1"/>
    </source>
</evidence>
<dbReference type="InterPro" id="IPR005583">
    <property type="entry name" value="YaaA"/>
</dbReference>
<organism evidence="1 2">
    <name type="scientific">Acholeplasma hippikon</name>
    <dbReference type="NCBI Taxonomy" id="264636"/>
    <lineage>
        <taxon>Bacteria</taxon>
        <taxon>Bacillati</taxon>
        <taxon>Mycoplasmatota</taxon>
        <taxon>Mollicutes</taxon>
        <taxon>Acholeplasmatales</taxon>
        <taxon>Acholeplasmataceae</taxon>
        <taxon>Acholeplasma</taxon>
    </lineage>
</organism>
<keyword evidence="2" id="KW-1185">Reference proteome</keyword>
<evidence type="ECO:0000313" key="2">
    <source>
        <dbReference type="Proteomes" id="UP000290909"/>
    </source>
</evidence>
<dbReference type="GO" id="GO:0005829">
    <property type="term" value="C:cytosol"/>
    <property type="evidence" value="ECO:0007669"/>
    <property type="project" value="TreeGrafter"/>
</dbReference>
<gene>
    <name evidence="1" type="primary">yaaA</name>
    <name evidence="1" type="ORF">NCTC10172_00264</name>
</gene>
<dbReference type="EMBL" id="LR215050">
    <property type="protein sequence ID" value="VEU82256.1"/>
    <property type="molecule type" value="Genomic_DNA"/>
</dbReference>
<dbReference type="PANTHER" id="PTHR30283">
    <property type="entry name" value="PEROXIDE STRESS RESPONSE PROTEIN YAAA"/>
    <property type="match status" value="1"/>
</dbReference>
<proteinExistence type="predicted"/>
<reference evidence="1 2" key="1">
    <citation type="submission" date="2019-01" db="EMBL/GenBank/DDBJ databases">
        <authorList>
            <consortium name="Pathogen Informatics"/>
        </authorList>
    </citation>
    <scope>NUCLEOTIDE SEQUENCE [LARGE SCALE GENOMIC DNA]</scope>
    <source>
        <strain evidence="1 2">NCTC10172</strain>
    </source>
</reference>
<dbReference type="STRING" id="1408416.GCA_000702765_01080"/>
<dbReference type="KEGG" id="ahk:NCTC10172_00264"/>